<gene>
    <name evidence="1" type="ORF">BaRGS_00035137</name>
</gene>
<organism evidence="1 2">
    <name type="scientific">Batillaria attramentaria</name>
    <dbReference type="NCBI Taxonomy" id="370345"/>
    <lineage>
        <taxon>Eukaryota</taxon>
        <taxon>Metazoa</taxon>
        <taxon>Spiralia</taxon>
        <taxon>Lophotrochozoa</taxon>
        <taxon>Mollusca</taxon>
        <taxon>Gastropoda</taxon>
        <taxon>Caenogastropoda</taxon>
        <taxon>Sorbeoconcha</taxon>
        <taxon>Cerithioidea</taxon>
        <taxon>Batillariidae</taxon>
        <taxon>Batillaria</taxon>
    </lineage>
</organism>
<name>A0ABD0JFK2_9CAEN</name>
<dbReference type="EMBL" id="JACVVK020000463">
    <property type="protein sequence ID" value="KAK7473590.1"/>
    <property type="molecule type" value="Genomic_DNA"/>
</dbReference>
<keyword evidence="2" id="KW-1185">Reference proteome</keyword>
<evidence type="ECO:0000313" key="2">
    <source>
        <dbReference type="Proteomes" id="UP001519460"/>
    </source>
</evidence>
<accession>A0ABD0JFK2</accession>
<evidence type="ECO:0000313" key="1">
    <source>
        <dbReference type="EMBL" id="KAK7473590.1"/>
    </source>
</evidence>
<reference evidence="1 2" key="1">
    <citation type="journal article" date="2023" name="Sci. Data">
        <title>Genome assembly of the Korean intertidal mud-creeper Batillaria attramentaria.</title>
        <authorList>
            <person name="Patra A.K."/>
            <person name="Ho P.T."/>
            <person name="Jun S."/>
            <person name="Lee S.J."/>
            <person name="Kim Y."/>
            <person name="Won Y.J."/>
        </authorList>
    </citation>
    <scope>NUCLEOTIDE SEQUENCE [LARGE SCALE GENOMIC DNA]</scope>
    <source>
        <strain evidence="1">Wonlab-2016</strain>
    </source>
</reference>
<sequence length="90" mass="10163">MVCHLLVKLGPAVVWCPGVVEDDLAHELMVHIVTPLQSRGKGKKKTVFKPMQGNKITNTIRAVLTEPDRLRNAKDRHQKMNLKLYVGHLT</sequence>
<proteinExistence type="predicted"/>
<comment type="caution">
    <text evidence="1">The sequence shown here is derived from an EMBL/GenBank/DDBJ whole genome shotgun (WGS) entry which is preliminary data.</text>
</comment>
<dbReference type="AlphaFoldDB" id="A0ABD0JFK2"/>
<dbReference type="Proteomes" id="UP001519460">
    <property type="component" value="Unassembled WGS sequence"/>
</dbReference>
<protein>
    <submittedName>
        <fullName evidence="1">Uncharacterized protein</fullName>
    </submittedName>
</protein>